<evidence type="ECO:0000313" key="3">
    <source>
        <dbReference type="Proteomes" id="UP001274830"/>
    </source>
</evidence>
<accession>A0AAE0TPD1</accession>
<proteinExistence type="predicted"/>
<evidence type="ECO:0000256" key="1">
    <source>
        <dbReference type="SAM" id="Phobius"/>
    </source>
</evidence>
<dbReference type="AlphaFoldDB" id="A0AAE0TPD1"/>
<protein>
    <submittedName>
        <fullName evidence="2">Uncharacterized protein</fullName>
    </submittedName>
</protein>
<keyword evidence="1" id="KW-0472">Membrane</keyword>
<reference evidence="2" key="1">
    <citation type="submission" date="2023-07" db="EMBL/GenBank/DDBJ databases">
        <title>Black Yeasts Isolated from many extreme environments.</title>
        <authorList>
            <person name="Coleine C."/>
            <person name="Stajich J.E."/>
            <person name="Selbmann L."/>
        </authorList>
    </citation>
    <scope>NUCLEOTIDE SEQUENCE</scope>
    <source>
        <strain evidence="2">CCFEE 5485</strain>
    </source>
</reference>
<dbReference type="EMBL" id="JAUTXT010000044">
    <property type="protein sequence ID" value="KAK3671296.1"/>
    <property type="molecule type" value="Genomic_DNA"/>
</dbReference>
<dbReference type="Proteomes" id="UP001274830">
    <property type="component" value="Unassembled WGS sequence"/>
</dbReference>
<name>A0AAE0TPD1_9PEZI</name>
<evidence type="ECO:0000313" key="2">
    <source>
        <dbReference type="EMBL" id="KAK3671296.1"/>
    </source>
</evidence>
<comment type="caution">
    <text evidence="2">The sequence shown here is derived from an EMBL/GenBank/DDBJ whole genome shotgun (WGS) entry which is preliminary data.</text>
</comment>
<keyword evidence="1" id="KW-1133">Transmembrane helix</keyword>
<feature type="transmembrane region" description="Helical" evidence="1">
    <location>
        <begin position="20"/>
        <end position="39"/>
    </location>
</feature>
<keyword evidence="1" id="KW-0812">Transmembrane</keyword>
<keyword evidence="3" id="KW-1185">Reference proteome</keyword>
<sequence>MPLANQLDAFYTAYSNYIIINYSSFLISFVSGGVIDMLFPVKSRTPYVPQAIGTDAFKYLGLHCASGSLSWDFKSAVKAALKTGQPVSVELKLCAKPYMGFERFSLHWTPLKDEVGAVAWVVLTLGNDQRL</sequence>
<organism evidence="2 3">
    <name type="scientific">Recurvomyces mirabilis</name>
    <dbReference type="NCBI Taxonomy" id="574656"/>
    <lineage>
        <taxon>Eukaryota</taxon>
        <taxon>Fungi</taxon>
        <taxon>Dikarya</taxon>
        <taxon>Ascomycota</taxon>
        <taxon>Pezizomycotina</taxon>
        <taxon>Dothideomycetes</taxon>
        <taxon>Dothideomycetidae</taxon>
        <taxon>Mycosphaerellales</taxon>
        <taxon>Teratosphaeriaceae</taxon>
        <taxon>Recurvomyces</taxon>
    </lineage>
</organism>
<gene>
    <name evidence="2" type="ORF">LTR78_008756</name>
</gene>